<protein>
    <submittedName>
        <fullName evidence="8">Metallophosphoesterase</fullName>
    </submittedName>
</protein>
<keyword evidence="2 7" id="KW-0479">Metal-binding</keyword>
<dbReference type="Proteomes" id="UP000037405">
    <property type="component" value="Unassembled WGS sequence"/>
</dbReference>
<feature type="binding site" evidence="7">
    <location>
        <position position="177"/>
    </location>
    <ligand>
        <name>Fe cation</name>
        <dbReference type="ChEBI" id="CHEBI:24875"/>
        <label>1</label>
    </ligand>
</feature>
<comment type="similarity">
    <text evidence="5">Belongs to the YmdB-like family.</text>
</comment>
<evidence type="ECO:0000256" key="3">
    <source>
        <dbReference type="ARBA" id="ARBA00022801"/>
    </source>
</evidence>
<dbReference type="PATRIC" id="fig|189381.12.peg.1369"/>
<dbReference type="SUPFAM" id="SSF56300">
    <property type="entry name" value="Metallo-dependent phosphatases"/>
    <property type="match status" value="1"/>
</dbReference>
<dbReference type="FunFam" id="3.60.21.10:FF:000016">
    <property type="entry name" value="Putative metallophosphoesterase"/>
    <property type="match status" value="1"/>
</dbReference>
<accession>A0A0M0GRD2</accession>
<dbReference type="GO" id="GO:0046872">
    <property type="term" value="F:metal ion binding"/>
    <property type="evidence" value="ECO:0007669"/>
    <property type="project" value="UniProtKB-KW"/>
</dbReference>
<evidence type="ECO:0000256" key="7">
    <source>
        <dbReference type="PIRSR" id="PIRSR004789-51"/>
    </source>
</evidence>
<feature type="binding site" evidence="7">
    <location>
        <position position="40"/>
    </location>
    <ligand>
        <name>Fe cation</name>
        <dbReference type="ChEBI" id="CHEBI:24875"/>
        <label>1</label>
    </ligand>
</feature>
<feature type="binding site" evidence="7">
    <location>
        <position position="175"/>
    </location>
    <ligand>
        <name>Fe cation</name>
        <dbReference type="ChEBI" id="CHEBI:24875"/>
        <label>2</label>
    </ligand>
</feature>
<dbReference type="InterPro" id="IPR029052">
    <property type="entry name" value="Metallo-depent_PP-like"/>
</dbReference>
<feature type="binding site" evidence="7">
    <location>
        <position position="67"/>
    </location>
    <ligand>
        <name>Fe cation</name>
        <dbReference type="ChEBI" id="CHEBI:24875"/>
        <label>2</label>
    </ligand>
</feature>
<evidence type="ECO:0000313" key="8">
    <source>
        <dbReference type="EMBL" id="KON92037.1"/>
    </source>
</evidence>
<keyword evidence="9" id="KW-1185">Reference proteome</keyword>
<dbReference type="PANTHER" id="PTHR36303">
    <property type="entry name" value="2',3'-CYCLIC-NUCLEOTIDE 2'-PHOSPHODIESTERASE"/>
    <property type="match status" value="1"/>
</dbReference>
<evidence type="ECO:0000256" key="6">
    <source>
        <dbReference type="PIRSR" id="PIRSR004789-50"/>
    </source>
</evidence>
<dbReference type="Gene3D" id="3.60.21.10">
    <property type="match status" value="1"/>
</dbReference>
<keyword evidence="3" id="KW-0378">Hydrolase</keyword>
<sequence length="267" mass="29589">MKLLFVGDVVGSMGREMISEYLPKLKKKHLPDFTIVNGENAASGRGITEKIYKQFIQDGANMVTLGNHAWDNRDVFDFIDGAKQIVRPANFPEGTPGQGLVFAQVHGKEVAVINAQGRTFMPPLDDPFAVLDDLVTEARKRTPIVFVDFHAEATSEKQAVGWFLDGRVSAVIGTHTHVQTADNRILPNGTAFMCDVGMTGPYDEVLGMNKDSVIKRFQTSLPVRFEVPKTGRKTLSACLIDIDHKTGKASKIERILINQDHPFMTEY</sequence>
<feature type="binding site" evidence="7">
    <location>
        <position position="39"/>
    </location>
    <ligand>
        <name>Fe cation</name>
        <dbReference type="ChEBI" id="CHEBI:24875"/>
        <label>2</label>
    </ligand>
</feature>
<feature type="binding site" evidence="7">
    <location>
        <position position="150"/>
    </location>
    <ligand>
        <name>Fe cation</name>
        <dbReference type="ChEBI" id="CHEBI:24875"/>
        <label>2</label>
    </ligand>
</feature>
<feature type="active site" description="Proton donor" evidence="6">
    <location>
        <position position="68"/>
    </location>
</feature>
<dbReference type="InterPro" id="IPR005235">
    <property type="entry name" value="YmdB-like"/>
</dbReference>
<evidence type="ECO:0000313" key="9">
    <source>
        <dbReference type="Proteomes" id="UP000037405"/>
    </source>
</evidence>
<dbReference type="EMBL" id="LGUE01000001">
    <property type="protein sequence ID" value="KON92037.1"/>
    <property type="molecule type" value="Genomic_DNA"/>
</dbReference>
<dbReference type="PIRSF" id="PIRSF004789">
    <property type="entry name" value="DR1281"/>
    <property type="match status" value="1"/>
</dbReference>
<dbReference type="AlphaFoldDB" id="A0A0M0GRD2"/>
<dbReference type="Pfam" id="PF13277">
    <property type="entry name" value="YmdB"/>
    <property type="match status" value="1"/>
</dbReference>
<dbReference type="GO" id="GO:0004113">
    <property type="term" value="F:2',3'-cyclic-nucleotide 3'-phosphodiesterase activity"/>
    <property type="evidence" value="ECO:0007669"/>
    <property type="project" value="TreeGrafter"/>
</dbReference>
<keyword evidence="4" id="KW-0408">Iron</keyword>
<dbReference type="STRING" id="189381.GCA_900166615_03045"/>
<dbReference type="RefSeq" id="WP_053427236.1">
    <property type="nucleotide sequence ID" value="NZ_JAMQJB010000002.1"/>
</dbReference>
<reference evidence="9" key="1">
    <citation type="submission" date="2015-07" db="EMBL/GenBank/DDBJ databases">
        <title>Fjat-14235 jcm11544.</title>
        <authorList>
            <person name="Liu B."/>
            <person name="Wang J."/>
            <person name="Zhu Y."/>
            <person name="Liu G."/>
            <person name="Chen Q."/>
            <person name="Chen Z."/>
            <person name="Lan J."/>
            <person name="Che J."/>
            <person name="Ge C."/>
            <person name="Shi H."/>
            <person name="Pan Z."/>
            <person name="Liu X."/>
        </authorList>
    </citation>
    <scope>NUCLEOTIDE SEQUENCE [LARGE SCALE GENOMIC DNA]</scope>
    <source>
        <strain evidence="9">JCM 11544</strain>
    </source>
</reference>
<feature type="binding site" evidence="7">
    <location>
        <position position="39"/>
    </location>
    <ligand>
        <name>Fe cation</name>
        <dbReference type="ChEBI" id="CHEBI:24875"/>
        <label>1</label>
    </ligand>
</feature>
<dbReference type="NCBIfam" id="TIGR00282">
    <property type="entry name" value="TIGR00282 family metallophosphoesterase"/>
    <property type="match status" value="1"/>
</dbReference>
<proteinExistence type="inferred from homology"/>
<dbReference type="OrthoDB" id="9801109at2"/>
<comment type="caution">
    <text evidence="8">The sequence shown here is derived from an EMBL/GenBank/DDBJ whole genome shotgun (WGS) entry which is preliminary data.</text>
</comment>
<evidence type="ECO:0000256" key="5">
    <source>
        <dbReference type="ARBA" id="ARBA00061401"/>
    </source>
</evidence>
<feature type="binding site" evidence="7">
    <location>
        <position position="8"/>
    </location>
    <ligand>
        <name>Fe cation</name>
        <dbReference type="ChEBI" id="CHEBI:24875"/>
        <label>1</label>
    </ligand>
</feature>
<evidence type="ECO:0000256" key="4">
    <source>
        <dbReference type="ARBA" id="ARBA00023004"/>
    </source>
</evidence>
<gene>
    <name evidence="8" type="ORF">AF331_06140</name>
</gene>
<evidence type="ECO:0000256" key="1">
    <source>
        <dbReference type="ARBA" id="ARBA00001965"/>
    </source>
</evidence>
<comment type="cofactor">
    <cofactor evidence="1">
        <name>Fe(3+)</name>
        <dbReference type="ChEBI" id="CHEBI:29034"/>
    </cofactor>
</comment>
<name>A0A0M0GRD2_9BACI</name>
<dbReference type="CDD" id="cd07382">
    <property type="entry name" value="MPP_DR1281"/>
    <property type="match status" value="1"/>
</dbReference>
<dbReference type="PANTHER" id="PTHR36303:SF1">
    <property type="entry name" value="2',3'-CYCLIC-NUCLEOTIDE 2'-PHOSPHODIESTERASE"/>
    <property type="match status" value="1"/>
</dbReference>
<organism evidence="8 9">
    <name type="scientific">Rossellomorea marisflavi</name>
    <dbReference type="NCBI Taxonomy" id="189381"/>
    <lineage>
        <taxon>Bacteria</taxon>
        <taxon>Bacillati</taxon>
        <taxon>Bacillota</taxon>
        <taxon>Bacilli</taxon>
        <taxon>Bacillales</taxon>
        <taxon>Bacillaceae</taxon>
        <taxon>Rossellomorea</taxon>
    </lineage>
</organism>
<evidence type="ECO:0000256" key="2">
    <source>
        <dbReference type="ARBA" id="ARBA00022723"/>
    </source>
</evidence>